<keyword evidence="3" id="KW-1185">Reference proteome</keyword>
<dbReference type="eggNOG" id="ENOG5032V4J">
    <property type="taxonomic scope" value="Bacteria"/>
</dbReference>
<evidence type="ECO:0000313" key="3">
    <source>
        <dbReference type="Proteomes" id="UP000010471"/>
    </source>
</evidence>
<dbReference type="KEGG" id="mic:Mic7113_1949"/>
<dbReference type="OrthoDB" id="158206at2"/>
<evidence type="ECO:0000313" key="2">
    <source>
        <dbReference type="EMBL" id="AFZ17798.1"/>
    </source>
</evidence>
<dbReference type="RefSeq" id="WP_015181950.1">
    <property type="nucleotide sequence ID" value="NC_019738.1"/>
</dbReference>
<protein>
    <submittedName>
        <fullName evidence="2">Uncharacterized protein</fullName>
    </submittedName>
</protein>
<keyword evidence="1" id="KW-1133">Transmembrane helix</keyword>
<dbReference type="HOGENOM" id="CLU_1271092_0_0_3"/>
<dbReference type="Proteomes" id="UP000010471">
    <property type="component" value="Chromosome"/>
</dbReference>
<sequence length="217" mass="25473">MNNFNQEQEPNDPIPPGLDVVEIEDEIIIRYSWSKVTEYIMPPYLIKNKENSVIEWPRQPGYMMIPFSVIWNSLLISWFLKQLIAPTIPQSSFLFSIPLVLFFLTIGLFLFYYGICSIVNTTTLRGTKNCVSLSFSPLKWLGEKQLYSNQINQFIVKEKIQLNSQNEQEKISENRYELTAIFTNDYQEELLTFSSPEYAHFIKRKLDNFFDSSQGTY</sequence>
<reference evidence="2 3" key="1">
    <citation type="submission" date="2012-06" db="EMBL/GenBank/DDBJ databases">
        <title>Finished chromosome of genome of Microcoleus sp. PCC 7113.</title>
        <authorList>
            <consortium name="US DOE Joint Genome Institute"/>
            <person name="Gugger M."/>
            <person name="Coursin T."/>
            <person name="Rippka R."/>
            <person name="Tandeau De Marsac N."/>
            <person name="Huntemann M."/>
            <person name="Wei C.-L."/>
            <person name="Han J."/>
            <person name="Detter J.C."/>
            <person name="Han C."/>
            <person name="Tapia R."/>
            <person name="Chen A."/>
            <person name="Kyrpides N."/>
            <person name="Mavromatis K."/>
            <person name="Markowitz V."/>
            <person name="Szeto E."/>
            <person name="Ivanova N."/>
            <person name="Pagani I."/>
            <person name="Pati A."/>
            <person name="Goodwin L."/>
            <person name="Nordberg H.P."/>
            <person name="Cantor M.N."/>
            <person name="Hua S.X."/>
            <person name="Woyke T."/>
            <person name="Kerfeld C.A."/>
        </authorList>
    </citation>
    <scope>NUCLEOTIDE SEQUENCE [LARGE SCALE GENOMIC DNA]</scope>
    <source>
        <strain evidence="2 3">PCC 7113</strain>
    </source>
</reference>
<evidence type="ECO:0000256" key="1">
    <source>
        <dbReference type="SAM" id="Phobius"/>
    </source>
</evidence>
<feature type="transmembrane region" description="Helical" evidence="1">
    <location>
        <begin position="92"/>
        <end position="115"/>
    </location>
</feature>
<gene>
    <name evidence="2" type="ORF">Mic7113_1949</name>
</gene>
<keyword evidence="1" id="KW-0472">Membrane</keyword>
<dbReference type="EMBL" id="CP003630">
    <property type="protein sequence ID" value="AFZ17798.1"/>
    <property type="molecule type" value="Genomic_DNA"/>
</dbReference>
<proteinExistence type="predicted"/>
<keyword evidence="1" id="KW-0812">Transmembrane</keyword>
<accession>K9WC34</accession>
<feature type="transmembrane region" description="Helical" evidence="1">
    <location>
        <begin position="61"/>
        <end position="80"/>
    </location>
</feature>
<dbReference type="AlphaFoldDB" id="K9WC34"/>
<name>K9WC34_9CYAN</name>
<organism evidence="2 3">
    <name type="scientific">Allocoleopsis franciscana PCC 7113</name>
    <dbReference type="NCBI Taxonomy" id="1173027"/>
    <lineage>
        <taxon>Bacteria</taxon>
        <taxon>Bacillati</taxon>
        <taxon>Cyanobacteriota</taxon>
        <taxon>Cyanophyceae</taxon>
        <taxon>Coleofasciculales</taxon>
        <taxon>Coleofasciculaceae</taxon>
        <taxon>Allocoleopsis</taxon>
        <taxon>Allocoleopsis franciscana</taxon>
    </lineage>
</organism>